<reference evidence="1" key="1">
    <citation type="submission" date="2018-12" db="EMBL/GenBank/DDBJ databases">
        <authorList>
            <person name="Jadhav K."/>
            <person name="Kushwaha B."/>
            <person name="Jadhav I."/>
        </authorList>
    </citation>
    <scope>NUCLEOTIDE SEQUENCE [LARGE SCALE GENOMIC DNA]</scope>
    <source>
        <strain evidence="1">SBS 10</strain>
    </source>
</reference>
<dbReference type="AlphaFoldDB" id="A0A3S0QG94"/>
<organism evidence="1">
    <name type="scientific">Billgrantia gudaonensis</name>
    <dbReference type="NCBI Taxonomy" id="376427"/>
    <lineage>
        <taxon>Bacteria</taxon>
        <taxon>Pseudomonadati</taxon>
        <taxon>Pseudomonadota</taxon>
        <taxon>Gammaproteobacteria</taxon>
        <taxon>Oceanospirillales</taxon>
        <taxon>Halomonadaceae</taxon>
        <taxon>Billgrantia</taxon>
    </lineage>
</organism>
<accession>A0A3S0QG94</accession>
<gene>
    <name evidence="1" type="ORF">DSL92_01970</name>
</gene>
<proteinExistence type="predicted"/>
<protein>
    <submittedName>
        <fullName evidence="1">Uncharacterized protein</fullName>
    </submittedName>
</protein>
<name>A0A3S0QG94_9GAMM</name>
<dbReference type="EMBL" id="RXHI01000004">
    <property type="protein sequence ID" value="RUA23048.1"/>
    <property type="molecule type" value="Genomic_DNA"/>
</dbReference>
<evidence type="ECO:0000313" key="1">
    <source>
        <dbReference type="EMBL" id="RUA23048.1"/>
    </source>
</evidence>
<sequence length="121" mass="13361">MMGVMMMIFFLCGFVLPHCCLRSSLASRRPDPTNLYAALLTSPEGLGMIAVGSAVVPYWPRCLRDQRGGHPDPDGSGSHLHGRYRDSARAVARNFGPCCGRRFSPGVLVGVLTFYRWRSSR</sequence>
<comment type="caution">
    <text evidence="1">The sequence shown here is derived from an EMBL/GenBank/DDBJ whole genome shotgun (WGS) entry which is preliminary data.</text>
</comment>